<reference evidence="2" key="1">
    <citation type="journal article" date="2016" name="Proc. Natl. Acad. Sci. U.S.A.">
        <title>Lipid metabolic changes in an early divergent fungus govern the establishment of a mutualistic symbiosis with endobacteria.</title>
        <authorList>
            <person name="Lastovetsky O.A."/>
            <person name="Gaspar M.L."/>
            <person name="Mondo S.J."/>
            <person name="LaButti K.M."/>
            <person name="Sandor L."/>
            <person name="Grigoriev I.V."/>
            <person name="Henry S.A."/>
            <person name="Pawlowska T.E."/>
        </authorList>
    </citation>
    <scope>NUCLEOTIDE SEQUENCE [LARGE SCALE GENOMIC DNA]</scope>
    <source>
        <strain evidence="2">ATCC 52814</strain>
    </source>
</reference>
<name>A0A1X0QV29_RHIZD</name>
<dbReference type="Proteomes" id="UP000242414">
    <property type="component" value="Unassembled WGS sequence"/>
</dbReference>
<evidence type="ECO:0000313" key="2">
    <source>
        <dbReference type="EMBL" id="ORE03568.1"/>
    </source>
</evidence>
<proteinExistence type="predicted"/>
<dbReference type="InterPro" id="IPR056229">
    <property type="entry name" value="Ig_TMM62"/>
</dbReference>
<sequence length="493" mass="56151">MKLSFSSILCLLLTLFSFLRAFLLYLSSTKDLKLPNLIESWYSSQSTFERNPLDLLSQTFSLGDSPDRLFYFVQISDLHISKFQSKGHTTHFLHFLQSVLPVIRPEFVVVTGDLIDTVDRTRTGSAQYLKEWQVYKAAITEGASDIPWYDIGSNDCFDLLSWQTENNLYKTYGRSANLLKEGKGVYSWKLSKEFGEYNFVAADACPIKGPSRPFDFFGYLTANTMDKLASTVISNRYNHTFLFSHYPTITLSTGTTDDGYGTLGLGVTLKSYDSETDSLELELSDMKDHGSYRIVAVDHDLISFVDVDLPIPQIPPLTNEDKRVPLTEDLKIIWPSSKLRPAPIVLITNPKDARYALPSKEPLKIAQTSTHIRFLVFSEYEYTQLKAKIFVDDMRHPFIAQFTGDNSSLPLWTSSWEPNDFDDFKTHSIRIEVTAPDGQIGVGEALFRMDRLRINIESGIGEWITWSNILQLVRILYYINLLLNSKHLCSFAS</sequence>
<dbReference type="PANTHER" id="PTHR14795">
    <property type="entry name" value="HELICASE RELATED"/>
    <property type="match status" value="1"/>
</dbReference>
<evidence type="ECO:0000259" key="1">
    <source>
        <dbReference type="Pfam" id="PF24384"/>
    </source>
</evidence>
<protein>
    <recommendedName>
        <fullName evidence="1">TMEM62 Ig-like domain-containing protein</fullName>
    </recommendedName>
</protein>
<dbReference type="PANTHER" id="PTHR14795:SF0">
    <property type="entry name" value="TRANSMEMBRANE PROTEIN 62"/>
    <property type="match status" value="1"/>
</dbReference>
<dbReference type="AlphaFoldDB" id="A0A1X0QV29"/>
<dbReference type="SUPFAM" id="SSF56300">
    <property type="entry name" value="Metallo-dependent phosphatases"/>
    <property type="match status" value="1"/>
</dbReference>
<organism evidence="2">
    <name type="scientific">Rhizopus microsporus var. microsporus</name>
    <dbReference type="NCBI Taxonomy" id="86635"/>
    <lineage>
        <taxon>Eukaryota</taxon>
        <taxon>Fungi</taxon>
        <taxon>Fungi incertae sedis</taxon>
        <taxon>Mucoromycota</taxon>
        <taxon>Mucoromycotina</taxon>
        <taxon>Mucoromycetes</taxon>
        <taxon>Mucorales</taxon>
        <taxon>Mucorineae</taxon>
        <taxon>Rhizopodaceae</taxon>
        <taxon>Rhizopus</taxon>
    </lineage>
</organism>
<accession>A0A1X0QV29</accession>
<dbReference type="OrthoDB" id="45365at2759"/>
<dbReference type="Gene3D" id="3.60.21.10">
    <property type="match status" value="1"/>
</dbReference>
<dbReference type="EMBL" id="KV921999">
    <property type="protein sequence ID" value="ORE03568.1"/>
    <property type="molecule type" value="Genomic_DNA"/>
</dbReference>
<gene>
    <name evidence="2" type="ORF">BCV72DRAFT_296109</name>
</gene>
<dbReference type="Pfam" id="PF24384">
    <property type="entry name" value="Ig_TMM62"/>
    <property type="match status" value="1"/>
</dbReference>
<feature type="domain" description="TMEM62 Ig-like" evidence="1">
    <location>
        <begin position="342"/>
        <end position="440"/>
    </location>
</feature>
<dbReference type="VEuPathDB" id="FungiDB:BCV72DRAFT_296109"/>
<dbReference type="InterPro" id="IPR029052">
    <property type="entry name" value="Metallo-depent_PP-like"/>
</dbReference>